<organism evidence="1 2">
    <name type="scientific">Actinospica durhamensis</name>
    <dbReference type="NCBI Taxonomy" id="1508375"/>
    <lineage>
        <taxon>Bacteria</taxon>
        <taxon>Bacillati</taxon>
        <taxon>Actinomycetota</taxon>
        <taxon>Actinomycetes</taxon>
        <taxon>Catenulisporales</taxon>
        <taxon>Actinospicaceae</taxon>
        <taxon>Actinospica</taxon>
    </lineage>
</organism>
<reference evidence="1" key="1">
    <citation type="submission" date="2021-04" db="EMBL/GenBank/DDBJ databases">
        <title>Genome based classification of Actinospica acidithermotolerans sp. nov., an actinobacterium isolated from an Indonesian hot spring.</title>
        <authorList>
            <person name="Kusuma A.B."/>
            <person name="Putra K.E."/>
            <person name="Nafisah S."/>
            <person name="Loh J."/>
            <person name="Nouioui I."/>
            <person name="Goodfellow M."/>
        </authorList>
    </citation>
    <scope>NUCLEOTIDE SEQUENCE</scope>
    <source>
        <strain evidence="1">CSCA 57</strain>
    </source>
</reference>
<evidence type="ECO:0000313" key="2">
    <source>
        <dbReference type="Proteomes" id="UP000675781"/>
    </source>
</evidence>
<dbReference type="Proteomes" id="UP000675781">
    <property type="component" value="Unassembled WGS sequence"/>
</dbReference>
<dbReference type="EMBL" id="JAGSOG010000362">
    <property type="protein sequence ID" value="MBR7839005.1"/>
    <property type="molecule type" value="Genomic_DNA"/>
</dbReference>
<accession>A0A941EWA8</accession>
<gene>
    <name evidence="1" type="ORF">KDL01_37410</name>
</gene>
<evidence type="ECO:0000313" key="1">
    <source>
        <dbReference type="EMBL" id="MBR7839005.1"/>
    </source>
</evidence>
<sequence>MSKDIEPAEQPAADEAADDVLPLQEIEEDDVAAHSVVVSTSSVAACQVD</sequence>
<protein>
    <submittedName>
        <fullName evidence="1">Uncharacterized protein</fullName>
    </submittedName>
</protein>
<comment type="caution">
    <text evidence="1">The sequence shown here is derived from an EMBL/GenBank/DDBJ whole genome shotgun (WGS) entry which is preliminary data.</text>
</comment>
<dbReference type="AlphaFoldDB" id="A0A941EWA8"/>
<name>A0A941EWA8_9ACTN</name>
<dbReference type="RefSeq" id="WP_212533451.1">
    <property type="nucleotide sequence ID" value="NZ_JAGSOG010000362.1"/>
</dbReference>
<proteinExistence type="predicted"/>
<keyword evidence="2" id="KW-1185">Reference proteome</keyword>